<dbReference type="GO" id="GO:0015833">
    <property type="term" value="P:peptide transport"/>
    <property type="evidence" value="ECO:0007669"/>
    <property type="project" value="TreeGrafter"/>
</dbReference>
<dbReference type="PROSITE" id="PS51318">
    <property type="entry name" value="TAT"/>
    <property type="match status" value="1"/>
</dbReference>
<dbReference type="OrthoDB" id="9803988at2"/>
<evidence type="ECO:0000256" key="1">
    <source>
        <dbReference type="ARBA" id="ARBA00004418"/>
    </source>
</evidence>
<feature type="domain" description="Solute-binding protein family 5" evidence="3">
    <location>
        <begin position="117"/>
        <end position="461"/>
    </location>
</feature>
<dbReference type="InterPro" id="IPR039424">
    <property type="entry name" value="SBP_5"/>
</dbReference>
<dbReference type="Gene3D" id="3.40.190.10">
    <property type="entry name" value="Periplasmic binding protein-like II"/>
    <property type="match status" value="1"/>
</dbReference>
<dbReference type="SUPFAM" id="SSF53850">
    <property type="entry name" value="Periplasmic binding protein-like II"/>
    <property type="match status" value="1"/>
</dbReference>
<evidence type="ECO:0000313" key="5">
    <source>
        <dbReference type="Proteomes" id="UP000198703"/>
    </source>
</evidence>
<reference evidence="4 5" key="1">
    <citation type="submission" date="2016-10" db="EMBL/GenBank/DDBJ databases">
        <authorList>
            <person name="de Groot N.N."/>
        </authorList>
    </citation>
    <scope>NUCLEOTIDE SEQUENCE [LARGE SCALE GENOMIC DNA]</scope>
    <source>
        <strain evidence="4 5">DSM 15345</strain>
    </source>
</reference>
<dbReference type="GO" id="GO:1904680">
    <property type="term" value="F:peptide transmembrane transporter activity"/>
    <property type="evidence" value="ECO:0007669"/>
    <property type="project" value="TreeGrafter"/>
</dbReference>
<dbReference type="InterPro" id="IPR030678">
    <property type="entry name" value="Peptide/Ni-bd"/>
</dbReference>
<dbReference type="STRING" id="89524.SAMN05444370_11216"/>
<dbReference type="AlphaFoldDB" id="A0A1H4E4N1"/>
<dbReference type="PIRSF" id="PIRSF002741">
    <property type="entry name" value="MppA"/>
    <property type="match status" value="1"/>
</dbReference>
<dbReference type="Gene3D" id="3.10.105.10">
    <property type="entry name" value="Dipeptide-binding Protein, Domain 3"/>
    <property type="match status" value="1"/>
</dbReference>
<dbReference type="InterPro" id="IPR019546">
    <property type="entry name" value="TAT_signal_bac_arc"/>
</dbReference>
<accession>A0A1H4E4N1</accession>
<organism evidence="4 5">
    <name type="scientific">Rubrimonas cliftonensis</name>
    <dbReference type="NCBI Taxonomy" id="89524"/>
    <lineage>
        <taxon>Bacteria</taxon>
        <taxon>Pseudomonadati</taxon>
        <taxon>Pseudomonadota</taxon>
        <taxon>Alphaproteobacteria</taxon>
        <taxon>Rhodobacterales</taxon>
        <taxon>Paracoccaceae</taxon>
        <taxon>Rubrimonas</taxon>
    </lineage>
</organism>
<dbReference type="RefSeq" id="WP_093254976.1">
    <property type="nucleotide sequence ID" value="NZ_FNQM01000012.1"/>
</dbReference>
<sequence length="557" mass="60126">MARRSEEAPCETLTGARPHPAIAPMARAARAGRLERREFLAGATALGATAGAALGLLGEARAALAQAGAPPKRGGTLRVGMTVHRVDDPRRFDWPEPANIARQFVEPLVRQGADFTLRPWLLEGWEVSDDARAYTLSLRRGVTWSNGDPFEAVDVLRAIERWCDAAAPGNSMAARFAVLVDPATRRLRDGAASAVDSHTVRLDLPRPDVTLIPGMADYPALLTHRDFEASGADLTANPVGTGPFRLDFVEPGAAARVVRSERPWWGGEVWLDAVEWFDLGADPANQRDAFARDAIDVNAETPAGFVEPLDALGLARGSVVTANTVCARMKTTAPPYGDATVRRALQGAVDNAVALALGYGGAGLVAENHHVGPMHPDYARIDAPRFDPAATGPILAEAGHAGTVFELVVADDDWRRNTADAIVAQLLDAGVNAVRRLAPVAEFERAWKDYPFSVTNWNARPLGVQILALGYRTGAAWNETDFSDPEFDATLDAALATVDPVARRAPMARLQTILRDSGVLIQPYWRTIFSHANPRVRGRETHPSFEQHFEGVWLADP</sequence>
<proteinExistence type="inferred from homology"/>
<dbReference type="InterPro" id="IPR006311">
    <property type="entry name" value="TAT_signal"/>
</dbReference>
<evidence type="ECO:0000259" key="3">
    <source>
        <dbReference type="Pfam" id="PF00496"/>
    </source>
</evidence>
<dbReference type="Pfam" id="PF00496">
    <property type="entry name" value="SBP_bac_5"/>
    <property type="match status" value="1"/>
</dbReference>
<evidence type="ECO:0000313" key="4">
    <source>
        <dbReference type="EMBL" id="SEA79322.1"/>
    </source>
</evidence>
<dbReference type="EMBL" id="FNQM01000012">
    <property type="protein sequence ID" value="SEA79322.1"/>
    <property type="molecule type" value="Genomic_DNA"/>
</dbReference>
<dbReference type="Proteomes" id="UP000198703">
    <property type="component" value="Unassembled WGS sequence"/>
</dbReference>
<keyword evidence="5" id="KW-1185">Reference proteome</keyword>
<dbReference type="PANTHER" id="PTHR30290">
    <property type="entry name" value="PERIPLASMIC BINDING COMPONENT OF ABC TRANSPORTER"/>
    <property type="match status" value="1"/>
</dbReference>
<dbReference type="GO" id="GO:0030288">
    <property type="term" value="C:outer membrane-bounded periplasmic space"/>
    <property type="evidence" value="ECO:0007669"/>
    <property type="project" value="UniProtKB-ARBA"/>
</dbReference>
<gene>
    <name evidence="4" type="ORF">SAMN05444370_11216</name>
</gene>
<comment type="subcellular location">
    <subcellularLocation>
        <location evidence="1">Periplasm</location>
    </subcellularLocation>
</comment>
<dbReference type="InterPro" id="IPR000914">
    <property type="entry name" value="SBP_5_dom"/>
</dbReference>
<protein>
    <submittedName>
        <fullName evidence="4">Peptide/nickel transport system substrate-binding protein</fullName>
    </submittedName>
</protein>
<comment type="similarity">
    <text evidence="2">Belongs to the bacterial solute-binding protein 5 family.</text>
</comment>
<name>A0A1H4E4N1_9RHOB</name>
<dbReference type="GO" id="GO:0043190">
    <property type="term" value="C:ATP-binding cassette (ABC) transporter complex"/>
    <property type="evidence" value="ECO:0007669"/>
    <property type="project" value="InterPro"/>
</dbReference>
<dbReference type="NCBIfam" id="TIGR01409">
    <property type="entry name" value="TAT_signal_seq"/>
    <property type="match status" value="1"/>
</dbReference>
<evidence type="ECO:0000256" key="2">
    <source>
        <dbReference type="ARBA" id="ARBA00005695"/>
    </source>
</evidence>
<dbReference type="CDD" id="cd08503">
    <property type="entry name" value="PBP2_NikA_DppA_OppA_like_17"/>
    <property type="match status" value="1"/>
</dbReference>